<accession>A0ABQ0MZR5</accession>
<keyword evidence="3" id="KW-1185">Reference proteome</keyword>
<sequence>MRLARLLNNTKLQQSQTLRQRSESHTMGQQFSELNAKHIEFIAKQKLYFVSTAADTGTVNVSPKGGDSLRVINASTIAWLNHTGSGNESAAHVLINPRMTIMFCAFEGAPLILRAYGKATVLHQGDAQWHEYIALFPQSVASRQIFLLAIDKVQSSCGMSVPYFSYEADRDALAQWSDKQGKVGIEQYWQKKNQHSIDGFATDIVKKSALLVE</sequence>
<dbReference type="Pfam" id="PF01243">
    <property type="entry name" value="PNPOx_N"/>
    <property type="match status" value="1"/>
</dbReference>
<evidence type="ECO:0000313" key="2">
    <source>
        <dbReference type="EMBL" id="GAW97862.1"/>
    </source>
</evidence>
<organism evidence="2 3">
    <name type="scientific">Colwellia marinimaniae</name>
    <dbReference type="NCBI Taxonomy" id="1513592"/>
    <lineage>
        <taxon>Bacteria</taxon>
        <taxon>Pseudomonadati</taxon>
        <taxon>Pseudomonadota</taxon>
        <taxon>Gammaproteobacteria</taxon>
        <taxon>Alteromonadales</taxon>
        <taxon>Colwelliaceae</taxon>
        <taxon>Colwellia</taxon>
    </lineage>
</organism>
<comment type="caution">
    <text evidence="2">The sequence shown here is derived from an EMBL/GenBank/DDBJ whole genome shotgun (WGS) entry which is preliminary data.</text>
</comment>
<proteinExistence type="predicted"/>
<dbReference type="InterPro" id="IPR011576">
    <property type="entry name" value="Pyridox_Oxase_N"/>
</dbReference>
<protein>
    <submittedName>
        <fullName evidence="2">Pyridoxamine 5'-phosphate oxidase</fullName>
    </submittedName>
</protein>
<feature type="domain" description="Pyridoxamine 5'-phosphate oxidase N-terminal" evidence="1">
    <location>
        <begin position="36"/>
        <end position="156"/>
    </location>
</feature>
<evidence type="ECO:0000259" key="1">
    <source>
        <dbReference type="Pfam" id="PF01243"/>
    </source>
</evidence>
<dbReference type="InterPro" id="IPR012349">
    <property type="entry name" value="Split_barrel_FMN-bd"/>
</dbReference>
<dbReference type="SUPFAM" id="SSF50475">
    <property type="entry name" value="FMN-binding split barrel"/>
    <property type="match status" value="1"/>
</dbReference>
<dbReference type="Proteomes" id="UP000197068">
    <property type="component" value="Unassembled WGS sequence"/>
</dbReference>
<dbReference type="Gene3D" id="2.30.110.10">
    <property type="entry name" value="Electron Transport, Fmn-binding Protein, Chain A"/>
    <property type="match status" value="1"/>
</dbReference>
<dbReference type="EMBL" id="BDQM01000053">
    <property type="protein sequence ID" value="GAW97862.1"/>
    <property type="molecule type" value="Genomic_DNA"/>
</dbReference>
<dbReference type="PANTHER" id="PTHR39336">
    <property type="entry name" value="PYRIDOXAMINE PHOSPHATE OXIDASE FAMILY PROTEIN (AFU_ORTHOLOGUE AFUA_6G11440)"/>
    <property type="match status" value="1"/>
</dbReference>
<name>A0ABQ0MZR5_9GAMM</name>
<reference evidence="2 3" key="1">
    <citation type="submission" date="2017-06" db="EMBL/GenBank/DDBJ databases">
        <title>Whole Genome Sequences of Colwellia marinimaniae MTCD1.</title>
        <authorList>
            <person name="Kusumoto H."/>
            <person name="Inoue M."/>
            <person name="Tanikawa K."/>
            <person name="Maeji H."/>
            <person name="Cameron J.H."/>
            <person name="Bartlett D.H."/>
        </authorList>
    </citation>
    <scope>NUCLEOTIDE SEQUENCE [LARGE SCALE GENOMIC DNA]</scope>
    <source>
        <strain evidence="2 3">MTCD1</strain>
    </source>
</reference>
<evidence type="ECO:0000313" key="3">
    <source>
        <dbReference type="Proteomes" id="UP000197068"/>
    </source>
</evidence>
<gene>
    <name evidence="2" type="ORF">MTCD1_03510</name>
</gene>
<dbReference type="PANTHER" id="PTHR39336:SF1">
    <property type="entry name" value="PYRIDOXAMINE PHOSPHATE OXIDASE FAMILY PROTEIN (AFU_ORTHOLOGUE AFUA_6G11440)"/>
    <property type="match status" value="1"/>
</dbReference>